<accession>A0A0M0BQY3</accession>
<reference evidence="2 3" key="1">
    <citation type="submission" date="2015-06" db="EMBL/GenBank/DDBJ databases">
        <title>New insights into the roles of widespread benthic archaea in carbon and nitrogen cycling.</title>
        <authorList>
            <person name="Lazar C.S."/>
            <person name="Baker B.J."/>
            <person name="Seitz K.W."/>
            <person name="Hyde A.S."/>
            <person name="Dick G.J."/>
            <person name="Hinrichs K.-U."/>
            <person name="Teske A.P."/>
        </authorList>
    </citation>
    <scope>NUCLEOTIDE SEQUENCE [LARGE SCALE GENOMIC DNA]</scope>
    <source>
        <strain evidence="2">SG8-32-1</strain>
    </source>
</reference>
<evidence type="ECO:0000259" key="1">
    <source>
        <dbReference type="Pfam" id="PF07705"/>
    </source>
</evidence>
<evidence type="ECO:0000313" key="2">
    <source>
        <dbReference type="EMBL" id="KON30972.1"/>
    </source>
</evidence>
<gene>
    <name evidence="2" type="ORF">AC477_04550</name>
</gene>
<proteinExistence type="predicted"/>
<dbReference type="InterPro" id="IPR013783">
    <property type="entry name" value="Ig-like_fold"/>
</dbReference>
<dbReference type="InterPro" id="IPR011635">
    <property type="entry name" value="CARDB"/>
</dbReference>
<organism evidence="2 3">
    <name type="scientific">miscellaneous Crenarchaeota group-1 archaeon SG8-32-1</name>
    <dbReference type="NCBI Taxonomy" id="1685124"/>
    <lineage>
        <taxon>Archaea</taxon>
        <taxon>Candidatus Bathyarchaeota</taxon>
        <taxon>MCG-1</taxon>
    </lineage>
</organism>
<comment type="caution">
    <text evidence="2">The sequence shown here is derived from an EMBL/GenBank/DDBJ whole genome shotgun (WGS) entry which is preliminary data.</text>
</comment>
<protein>
    <recommendedName>
        <fullName evidence="1">CARDB domain-containing protein</fullName>
    </recommendedName>
</protein>
<evidence type="ECO:0000313" key="3">
    <source>
        <dbReference type="Proteomes" id="UP000037237"/>
    </source>
</evidence>
<dbReference type="Gene3D" id="2.60.40.10">
    <property type="entry name" value="Immunoglobulins"/>
    <property type="match status" value="3"/>
</dbReference>
<name>A0A0M0BQY3_9ARCH</name>
<feature type="domain" description="CARDB" evidence="1">
    <location>
        <begin position="235"/>
        <end position="309"/>
    </location>
</feature>
<sequence length="927" mass="103337">MGSRSTRTKLLIIFFATLLLLGATIPSYIYVQSLIPKPPSFKLTKLELEPDWIQFGDPVQISVNVTNVGDEAGNYTVTVTIVDEPIASKTIQLSGKESKIVEVSATGIVEGNHTIIVGDLTASLRVTSEAPSRPAKMEITNLGISRIQAAIGEPIIVSVSATNTGDEVGNFEMILYLNDIQKSTRDVQLDSGETKTEEFEIVEQSEGTYIVKVGDKTKTFEITSEAEPPKPAEFQVTELRVNPSSVLAGEVIVISVTVTNIGEESGTYSVNLNIDQNLRETINVTLSGGAIRVVEFEVTETDPGSYNVEIDGQSGLYTVEASVEASEDIVVYSMFVSPYEVWEGETITIKAKADNRANEPGTLQARVLAGGEIATTEVFQLEAGETNKQIELSITAGSPDSYAVKFINLGNQTNTLSGFFQVVPDGFHTLSVSGSPGLTFLLDGINITAPYFNLTKVGTYTLTIPQSILYNGDWFNFTRWEDGSTSLTRTVDLSQGRVSANPTFIFTGTSCPSLYTWNGTSYVYVAEVSNHGWLGYINYISENPDWNIVYWRNNPWDYIKLDQSQLHPRNNEYYDLILTQNWDEIFYLDAAHLMVVDHPPDVDVYSTMVEQYIDPDYMGQIYTVSKENQLTPISAFNEKGEDVLQIISDIDEIFTTGEDGITSPSWDNINWNRLTLDLGDLSQAEQIKLVVRGVVDWGLPDDYNTWIDSFFSQPVPNGTQITPPPYMEVKDANGNWVRVQESRQIPIPPDSVPRTFVVDLTGLFPTDDYSLRISNFWNVTFDYIGVDTTPKQEVIIHQIYPEANLYPVFPTNSQSEGNFTRYGNVTELVINADDKFVIGRQGDEVSLTFPDDIGAPPEGMERDIFFYISLWFKDEYGNWGFGFGFTVDPLPFQNMSGFPYPPMESYPYITENLEYLSEYNTRLITIP</sequence>
<dbReference type="Pfam" id="PF07705">
    <property type="entry name" value="CARDB"/>
    <property type="match status" value="1"/>
</dbReference>
<dbReference type="AlphaFoldDB" id="A0A0M0BQY3"/>
<dbReference type="EMBL" id="LFWU01000111">
    <property type="protein sequence ID" value="KON30972.1"/>
    <property type="molecule type" value="Genomic_DNA"/>
</dbReference>
<dbReference type="Proteomes" id="UP000037237">
    <property type="component" value="Unassembled WGS sequence"/>
</dbReference>